<sequence>MSTQLQSISEDVNIRKRRTHRKSKLGCRNCKLRRVKCDETRPQCKKCTSFGVSCNYDLQVADLQLSISGTASIKCLHELPCSINQSLRGMTKSPGFLLPSSFADNDPTFQLDRQSLDLLHRYQVRTGNSIGPLEVAQHQNEIMRLAYFHPYLMHSVQTITAIHDRYLSASPARHTPTEVYHFSRAAALLNRKLSTAVQPSDRDAICATAALLGVIAFSCVEASTPEEAWPLKTSAHSDLDWLRMLEGKNTIWKAADPMRLDSSVFRTLDHELSFPASTSFGIEGIPSAFIQVYDLDHTSTAENNPYHAAVHTLAPLLHIECVQSTIPMFLSFVCCMRPAFRMLLEQKDSRALVLLAYWYAKVCHSQWWIARRALLESEAICLYLERHHASDTAIQELVRFLRMRSELFAEMDIPNRQLDTYLL</sequence>
<organism evidence="1 2">
    <name type="scientific">Lipomyces kononenkoae</name>
    <name type="common">Yeast</name>
    <dbReference type="NCBI Taxonomy" id="34357"/>
    <lineage>
        <taxon>Eukaryota</taxon>
        <taxon>Fungi</taxon>
        <taxon>Dikarya</taxon>
        <taxon>Ascomycota</taxon>
        <taxon>Saccharomycotina</taxon>
        <taxon>Lipomycetes</taxon>
        <taxon>Lipomycetales</taxon>
        <taxon>Lipomycetaceae</taxon>
        <taxon>Lipomyces</taxon>
    </lineage>
</organism>
<evidence type="ECO:0000313" key="1">
    <source>
        <dbReference type="EMBL" id="KAK9235144.1"/>
    </source>
</evidence>
<protein>
    <submittedName>
        <fullName evidence="1">Uncharacterized protein</fullName>
    </submittedName>
</protein>
<accession>A0ACC3SU24</accession>
<proteinExistence type="predicted"/>
<comment type="caution">
    <text evidence="1">The sequence shown here is derived from an EMBL/GenBank/DDBJ whole genome shotgun (WGS) entry which is preliminary data.</text>
</comment>
<evidence type="ECO:0000313" key="2">
    <source>
        <dbReference type="Proteomes" id="UP001433508"/>
    </source>
</evidence>
<name>A0ACC3SU24_LIPKO</name>
<gene>
    <name evidence="1" type="ORF">V1525DRAFT_348901</name>
</gene>
<dbReference type="EMBL" id="MU971429">
    <property type="protein sequence ID" value="KAK9235144.1"/>
    <property type="molecule type" value="Genomic_DNA"/>
</dbReference>
<dbReference type="Proteomes" id="UP001433508">
    <property type="component" value="Unassembled WGS sequence"/>
</dbReference>
<reference evidence="2" key="1">
    <citation type="journal article" date="2024" name="Front. Bioeng. Biotechnol.">
        <title>Genome-scale model development and genomic sequencing of the oleaginous clade Lipomyces.</title>
        <authorList>
            <person name="Czajka J.J."/>
            <person name="Han Y."/>
            <person name="Kim J."/>
            <person name="Mondo S.J."/>
            <person name="Hofstad B.A."/>
            <person name="Robles A."/>
            <person name="Haridas S."/>
            <person name="Riley R."/>
            <person name="LaButti K."/>
            <person name="Pangilinan J."/>
            <person name="Andreopoulos W."/>
            <person name="Lipzen A."/>
            <person name="Yan J."/>
            <person name="Wang M."/>
            <person name="Ng V."/>
            <person name="Grigoriev I.V."/>
            <person name="Spatafora J.W."/>
            <person name="Magnuson J.K."/>
            <person name="Baker S.E."/>
            <person name="Pomraning K.R."/>
        </authorList>
    </citation>
    <scope>NUCLEOTIDE SEQUENCE [LARGE SCALE GENOMIC DNA]</scope>
    <source>
        <strain evidence="2">CBS 7786</strain>
    </source>
</reference>
<keyword evidence="2" id="KW-1185">Reference proteome</keyword>